<dbReference type="AlphaFoldDB" id="N6X7H6"/>
<name>N6X7H6_9ACTO</name>
<evidence type="ECO:0000313" key="2">
    <source>
        <dbReference type="Proteomes" id="UP000013015"/>
    </source>
</evidence>
<comment type="caution">
    <text evidence="1">The sequence shown here is derived from an EMBL/GenBank/DDBJ whole genome shotgun (WGS) entry which is preliminary data.</text>
</comment>
<proteinExistence type="predicted"/>
<dbReference type="Proteomes" id="UP000013015">
    <property type="component" value="Unassembled WGS sequence"/>
</dbReference>
<dbReference type="STRING" id="888050.HMPREF9004_0166"/>
<evidence type="ECO:0000313" key="1">
    <source>
        <dbReference type="EMBL" id="ENO19247.1"/>
    </source>
</evidence>
<accession>N6X7H6</accession>
<keyword evidence="2" id="KW-1185">Reference proteome</keyword>
<sequence length="214" mass="23292">MVVKLIVNKIGHVSRNLLQETGDDIVGKTEGAHQNAPFDGIEQTHHRSVAGQLTIEFEVPQTLMNGRKGSDEQILVDLAYDGVFGVPGFNEEPTNGRTIRTQIFPEAEVRFVDEDFPGGIPTGSRANHQGGEGMVEQLVAVVPSRVQARLADSGLGGDLRQIEARPSCLPIKIKGSAKDAFLHLRVTRSARFSGIENRKTRQCAHSFREGVTGN</sequence>
<dbReference type="EMBL" id="AQHZ01000001">
    <property type="protein sequence ID" value="ENO19247.1"/>
    <property type="molecule type" value="Genomic_DNA"/>
</dbReference>
<dbReference type="HOGENOM" id="CLU_1286468_0_0_11"/>
<reference evidence="1 2" key="1">
    <citation type="submission" date="2013-03" db="EMBL/GenBank/DDBJ databases">
        <title>Reference genome for the Human Microbiome Project.</title>
        <authorList>
            <person name="Aqrawi P."/>
            <person name="Ayvaz T."/>
            <person name="Bess C."/>
            <person name="Blankenburg K."/>
            <person name="Coyle M."/>
            <person name="Deng J."/>
            <person name="Forbes L."/>
            <person name="Fowler G."/>
            <person name="Francisco L."/>
            <person name="Fu Q."/>
            <person name="Gibbs R."/>
            <person name="Gross S."/>
            <person name="Gubbala S."/>
            <person name="Hale W."/>
            <person name="Hemphill L."/>
            <person name="Highlander S."/>
            <person name="Hirani K."/>
            <person name="Jackson L."/>
            <person name="Jakkamsetti A."/>
            <person name="Javaid M."/>
            <person name="Jayaseelan J.C."/>
            <person name="Jiang H."/>
            <person name="Joshi V."/>
            <person name="Korchina V."/>
            <person name="Kovar C."/>
            <person name="Lara F."/>
            <person name="Lee S."/>
            <person name="Liu Y."/>
            <person name="Mata R."/>
            <person name="Mathew T."/>
            <person name="Munidasa M."/>
            <person name="Muzny D."/>
            <person name="Nazareth L."/>
            <person name="Ngo R."/>
            <person name="Nguyen L."/>
            <person name="Nguyen N."/>
            <person name="Okwuonu G."/>
            <person name="Ongeri F."/>
            <person name="Palculict T."/>
            <person name="Patil S."/>
            <person name="Petrosino J."/>
            <person name="Pham C."/>
            <person name="Pham P."/>
            <person name="Pu L.-L."/>
            <person name="Qin X."/>
            <person name="Qu J."/>
            <person name="Reid J."/>
            <person name="Ross M."/>
            <person name="Ruth R."/>
            <person name="Saada N."/>
            <person name="San Lucas F."/>
            <person name="Santibanez J."/>
            <person name="Shang Y."/>
            <person name="Simmons D."/>
            <person name="Song X.-Z."/>
            <person name="Tang L.-Y."/>
            <person name="Thornton R."/>
            <person name="Warren J."/>
            <person name="Weissenberger G."/>
            <person name="Wilczek-Boney K."/>
            <person name="Worley K."/>
            <person name="Youmans B."/>
            <person name="Zhang J."/>
            <person name="Zhang L."/>
            <person name="Zhao Z."/>
            <person name="Zhou C."/>
            <person name="Zhu D."/>
            <person name="Zhu Y."/>
        </authorList>
    </citation>
    <scope>NUCLEOTIDE SEQUENCE [LARGE SCALE GENOMIC DNA]</scope>
    <source>
        <strain evidence="1 2">F0333</strain>
    </source>
</reference>
<protein>
    <submittedName>
        <fullName evidence="1">Uncharacterized protein</fullName>
    </submittedName>
</protein>
<organism evidence="1 2">
    <name type="scientific">Schaalia cardiffensis F0333</name>
    <dbReference type="NCBI Taxonomy" id="888050"/>
    <lineage>
        <taxon>Bacteria</taxon>
        <taxon>Bacillati</taxon>
        <taxon>Actinomycetota</taxon>
        <taxon>Actinomycetes</taxon>
        <taxon>Actinomycetales</taxon>
        <taxon>Actinomycetaceae</taxon>
        <taxon>Schaalia</taxon>
    </lineage>
</organism>
<gene>
    <name evidence="1" type="ORF">HMPREF9004_0166</name>
</gene>